<dbReference type="EMBL" id="JBELOE010000136">
    <property type="protein sequence ID" value="MER2491564.1"/>
    <property type="molecule type" value="Genomic_DNA"/>
</dbReference>
<gene>
    <name evidence="3" type="ORF">ABS311_06685</name>
</gene>
<protein>
    <recommendedName>
        <fullName evidence="2">UPF0102 protein ABS311_06685</fullName>
    </recommendedName>
</protein>
<evidence type="ECO:0000313" key="3">
    <source>
        <dbReference type="EMBL" id="MER2491564.1"/>
    </source>
</evidence>
<dbReference type="InterPro" id="IPR011335">
    <property type="entry name" value="Restrct_endonuc-II-like"/>
</dbReference>
<reference evidence="3 4" key="1">
    <citation type="submission" date="2024-06" db="EMBL/GenBank/DDBJ databases">
        <authorList>
            <person name="Chen R.Y."/>
        </authorList>
    </citation>
    <scope>NUCLEOTIDE SEQUENCE [LARGE SCALE GENOMIC DNA]</scope>
    <source>
        <strain evidence="3 4">D2</strain>
    </source>
</reference>
<dbReference type="SUPFAM" id="SSF52980">
    <property type="entry name" value="Restriction endonuclease-like"/>
    <property type="match status" value="1"/>
</dbReference>
<dbReference type="NCBIfam" id="NF009150">
    <property type="entry name" value="PRK12497.1-3"/>
    <property type="match status" value="1"/>
</dbReference>
<dbReference type="HAMAP" id="MF_00048">
    <property type="entry name" value="UPF0102"/>
    <property type="match status" value="1"/>
</dbReference>
<proteinExistence type="inferred from homology"/>
<evidence type="ECO:0000256" key="1">
    <source>
        <dbReference type="ARBA" id="ARBA00006738"/>
    </source>
</evidence>
<evidence type="ECO:0000313" key="4">
    <source>
        <dbReference type="Proteomes" id="UP001467690"/>
    </source>
</evidence>
<dbReference type="RefSeq" id="WP_143870410.1">
    <property type="nucleotide sequence ID" value="NZ_CP041660.1"/>
</dbReference>
<keyword evidence="4" id="KW-1185">Reference proteome</keyword>
<dbReference type="PANTHER" id="PTHR34039">
    <property type="entry name" value="UPF0102 PROTEIN YRAN"/>
    <property type="match status" value="1"/>
</dbReference>
<dbReference type="InterPro" id="IPR011856">
    <property type="entry name" value="tRNA_endonuc-like_dom_sf"/>
</dbReference>
<dbReference type="InterPro" id="IPR003509">
    <property type="entry name" value="UPF0102_YraN-like"/>
</dbReference>
<dbReference type="Pfam" id="PF02021">
    <property type="entry name" value="UPF0102"/>
    <property type="match status" value="1"/>
</dbReference>
<evidence type="ECO:0000256" key="2">
    <source>
        <dbReference type="HAMAP-Rule" id="MF_00048"/>
    </source>
</evidence>
<dbReference type="CDD" id="cd20736">
    <property type="entry name" value="PoNe_Nuclease"/>
    <property type="match status" value="1"/>
</dbReference>
<accession>A0ABV1RF74</accession>
<name>A0ABV1RF74_9ALTE</name>
<dbReference type="PANTHER" id="PTHR34039:SF1">
    <property type="entry name" value="UPF0102 PROTEIN YRAN"/>
    <property type="match status" value="1"/>
</dbReference>
<comment type="similarity">
    <text evidence="1 2">Belongs to the UPF0102 family.</text>
</comment>
<dbReference type="Proteomes" id="UP001467690">
    <property type="component" value="Unassembled WGS sequence"/>
</dbReference>
<dbReference type="Gene3D" id="3.40.1350.10">
    <property type="match status" value="1"/>
</dbReference>
<organism evidence="3 4">
    <name type="scientific">Catenovulum sediminis</name>
    <dbReference type="NCBI Taxonomy" id="1740262"/>
    <lineage>
        <taxon>Bacteria</taxon>
        <taxon>Pseudomonadati</taxon>
        <taxon>Pseudomonadota</taxon>
        <taxon>Gammaproteobacteria</taxon>
        <taxon>Alteromonadales</taxon>
        <taxon>Alteromonadaceae</taxon>
        <taxon>Catenovulum</taxon>
    </lineage>
</organism>
<dbReference type="NCBIfam" id="TIGR00252">
    <property type="entry name" value="YraN family protein"/>
    <property type="match status" value="1"/>
</dbReference>
<comment type="caution">
    <text evidence="3">The sequence shown here is derived from an EMBL/GenBank/DDBJ whole genome shotgun (WGS) entry which is preliminary data.</text>
</comment>
<sequence>MNKRNIGQNFEQAAQEYLARQGIGCIERNFNCKMGEIDLICKDKDTFIFVEVRYRSASQYGNAAATISASKQNKVRKAAMMYLKLQGYNIHHTAIRFDVITIDGEIDTLNWIKNAF</sequence>